<keyword evidence="2" id="KW-1185">Reference proteome</keyword>
<evidence type="ECO:0000313" key="2">
    <source>
        <dbReference type="Proteomes" id="UP001176941"/>
    </source>
</evidence>
<proteinExistence type="predicted"/>
<dbReference type="EMBL" id="OX459961">
    <property type="protein sequence ID" value="CAI9166281.1"/>
    <property type="molecule type" value="Genomic_DNA"/>
</dbReference>
<name>A0ABN8Z020_RANTA</name>
<accession>A0ABN8Z020</accession>
<gene>
    <name evidence="1" type="ORF">MRATA1EN1_LOCUS15243</name>
</gene>
<evidence type="ECO:0000313" key="1">
    <source>
        <dbReference type="EMBL" id="CAI9166281.1"/>
    </source>
</evidence>
<reference evidence="1" key="1">
    <citation type="submission" date="2023-04" db="EMBL/GenBank/DDBJ databases">
        <authorList>
            <consortium name="ELIXIR-Norway"/>
        </authorList>
    </citation>
    <scope>NUCLEOTIDE SEQUENCE [LARGE SCALE GENOMIC DNA]</scope>
</reference>
<organism evidence="1 2">
    <name type="scientific">Rangifer tarandus platyrhynchus</name>
    <name type="common">Svalbard reindeer</name>
    <dbReference type="NCBI Taxonomy" id="3082113"/>
    <lineage>
        <taxon>Eukaryota</taxon>
        <taxon>Metazoa</taxon>
        <taxon>Chordata</taxon>
        <taxon>Craniata</taxon>
        <taxon>Vertebrata</taxon>
        <taxon>Euteleostomi</taxon>
        <taxon>Mammalia</taxon>
        <taxon>Eutheria</taxon>
        <taxon>Laurasiatheria</taxon>
        <taxon>Artiodactyla</taxon>
        <taxon>Ruminantia</taxon>
        <taxon>Pecora</taxon>
        <taxon>Cervidae</taxon>
        <taxon>Odocoileinae</taxon>
        <taxon>Rangifer</taxon>
    </lineage>
</organism>
<protein>
    <submittedName>
        <fullName evidence="1">Uncharacterized protein</fullName>
    </submittedName>
</protein>
<sequence length="132" mass="15347">MVCCKGKERKGYLDYKCTSEQYPSWKNKHVHIEGLSASVGFRGLQLFGLFSFTRKEFLLVLHLKHSIKLHSTLLKKIILNRHSGPNHFDAFVLRYLSFPKWQMSVSRVFTGRKKREKSDVEATLDQICQAVC</sequence>
<dbReference type="Proteomes" id="UP001176941">
    <property type="component" value="Chromosome 25"/>
</dbReference>